<dbReference type="NCBIfam" id="TIGR03678">
    <property type="entry name" value="het_cyc_patell"/>
    <property type="match status" value="1"/>
</dbReference>
<reference evidence="1" key="1">
    <citation type="submission" date="2009-01" db="EMBL/GenBank/DDBJ databases">
        <title>Complete sequence of chromosome Cyanothece sp. PCC 7425.</title>
        <authorList>
            <consortium name="US DOE Joint Genome Institute"/>
            <person name="Lucas S."/>
            <person name="Copeland A."/>
            <person name="Lapidus A."/>
            <person name="Glavina del Rio T."/>
            <person name="Dalin E."/>
            <person name="Tice H."/>
            <person name="Bruce D."/>
            <person name="Goodwin L."/>
            <person name="Pitluck S."/>
            <person name="Sims D."/>
            <person name="Meineke L."/>
            <person name="Brettin T."/>
            <person name="Detter J.C."/>
            <person name="Han C."/>
            <person name="Larimer F."/>
            <person name="Land M."/>
            <person name="Hauser L."/>
            <person name="Kyrpides N."/>
            <person name="Ovchinnikova G."/>
            <person name="Liberton M."/>
            <person name="Stoeckel J."/>
            <person name="Banerjee A."/>
            <person name="Singh A."/>
            <person name="Page L."/>
            <person name="Sato H."/>
            <person name="Zhao L."/>
            <person name="Sherman L."/>
            <person name="Pakrasi H."/>
            <person name="Richardson P."/>
        </authorList>
    </citation>
    <scope>NUCLEOTIDE SEQUENCE</scope>
    <source>
        <strain evidence="1">PCC 7425</strain>
    </source>
</reference>
<dbReference type="STRING" id="395961.Cyan7425_0510"/>
<dbReference type="AlphaFoldDB" id="B8HTY1"/>
<accession>B8HTY1</accession>
<protein>
    <submittedName>
        <fullName evidence="1">Uncharacterized protein</fullName>
    </submittedName>
</protein>
<dbReference type="HOGENOM" id="CLU_193731_1_0_3"/>
<gene>
    <name evidence="1" type="ordered locus">Cyan7425_0510</name>
</gene>
<evidence type="ECO:0000313" key="1">
    <source>
        <dbReference type="EMBL" id="ACL42901.1"/>
    </source>
</evidence>
<sequence length="67" mass="7100">MDLQNLLPQQSQPIQRITAGQLPAELAELSELNLSNLSSSSLVLKSGSNCIGKLGDSYCSHVGDEAE</sequence>
<dbReference type="KEGG" id="cyn:Cyan7425_0510"/>
<dbReference type="InterPro" id="IPR022264">
    <property type="entry name" value="Microcy/ptell_bactrcn_lead_pep"/>
</dbReference>
<dbReference type="EMBL" id="CP001344">
    <property type="protein sequence ID" value="ACL42901.1"/>
    <property type="molecule type" value="Genomic_DNA"/>
</dbReference>
<dbReference type="Pfam" id="PF19155">
    <property type="entry name" value="DUF5837"/>
    <property type="match status" value="1"/>
</dbReference>
<name>B8HTY1_CYAP4</name>
<proteinExistence type="predicted"/>
<organism evidence="1">
    <name type="scientific">Cyanothece sp. (strain PCC 7425 / ATCC 29141)</name>
    <dbReference type="NCBI Taxonomy" id="395961"/>
    <lineage>
        <taxon>Bacteria</taxon>
        <taxon>Bacillati</taxon>
        <taxon>Cyanobacteriota</taxon>
        <taxon>Cyanophyceae</taxon>
        <taxon>Gomontiellales</taxon>
        <taxon>Cyanothecaceae</taxon>
        <taxon>Cyanothece</taxon>
    </lineage>
</organism>
<dbReference type="InterPro" id="IPR044050">
    <property type="entry name" value="DUF5837"/>
</dbReference>